<sequence length="231" mass="25008">MASLRQTPTTLSLQSNFLPSRRVGTNPMTLRLPAPRRGAAGVRMSATVAATYAAALADIAKSNNTLDSTSADIEKIEQVFADKQVLEFFSNPTVGIDKKRQFIDEISKSSALQPHTANFLNILIDARRVDAIKDIVKAFEAAYNKITGTETAVVSSVVQLESEHLAQIAKQVQKLTGAKNVRIKTVIDPSLVAGFTIRYGTGGSKYIDMSVKKQLEEIAAQVDLSDIQLAT</sequence>
<accession>A0ACC1WQI3</accession>
<keyword evidence="2" id="KW-1185">Reference proteome</keyword>
<proteinExistence type="predicted"/>
<reference evidence="1 2" key="1">
    <citation type="journal article" date="2023" name="Science">
        <title>Complex scaffold remodeling in plant triterpene biosynthesis.</title>
        <authorList>
            <person name="De La Pena R."/>
            <person name="Hodgson H."/>
            <person name="Liu J.C."/>
            <person name="Stephenson M.J."/>
            <person name="Martin A.C."/>
            <person name="Owen C."/>
            <person name="Harkess A."/>
            <person name="Leebens-Mack J."/>
            <person name="Jimenez L.E."/>
            <person name="Osbourn A."/>
            <person name="Sattely E.S."/>
        </authorList>
    </citation>
    <scope>NUCLEOTIDE SEQUENCE [LARGE SCALE GENOMIC DNA]</scope>
    <source>
        <strain evidence="2">cv. JPN11</strain>
        <tissue evidence="1">Leaf</tissue>
    </source>
</reference>
<organism evidence="1 2">
    <name type="scientific">Melia azedarach</name>
    <name type="common">Chinaberry tree</name>
    <dbReference type="NCBI Taxonomy" id="155640"/>
    <lineage>
        <taxon>Eukaryota</taxon>
        <taxon>Viridiplantae</taxon>
        <taxon>Streptophyta</taxon>
        <taxon>Embryophyta</taxon>
        <taxon>Tracheophyta</taxon>
        <taxon>Spermatophyta</taxon>
        <taxon>Magnoliopsida</taxon>
        <taxon>eudicotyledons</taxon>
        <taxon>Gunneridae</taxon>
        <taxon>Pentapetalae</taxon>
        <taxon>rosids</taxon>
        <taxon>malvids</taxon>
        <taxon>Sapindales</taxon>
        <taxon>Meliaceae</taxon>
        <taxon>Melia</taxon>
    </lineage>
</organism>
<name>A0ACC1WQI3_MELAZ</name>
<evidence type="ECO:0000313" key="1">
    <source>
        <dbReference type="EMBL" id="KAJ4701188.1"/>
    </source>
</evidence>
<comment type="caution">
    <text evidence="1">The sequence shown here is derived from an EMBL/GenBank/DDBJ whole genome shotgun (WGS) entry which is preliminary data.</text>
</comment>
<gene>
    <name evidence="1" type="ORF">OWV82_024468</name>
</gene>
<protein>
    <submittedName>
        <fullName evidence="1">ATP synthase delta chain, chloroplastic-like</fullName>
    </submittedName>
</protein>
<dbReference type="Proteomes" id="UP001164539">
    <property type="component" value="Chromosome 14"/>
</dbReference>
<dbReference type="EMBL" id="CM051407">
    <property type="protein sequence ID" value="KAJ4701188.1"/>
    <property type="molecule type" value="Genomic_DNA"/>
</dbReference>
<evidence type="ECO:0000313" key="2">
    <source>
        <dbReference type="Proteomes" id="UP001164539"/>
    </source>
</evidence>